<dbReference type="InterPro" id="IPR016181">
    <property type="entry name" value="Acyl_CoA_acyltransferase"/>
</dbReference>
<accession>A0A7W8FS04</accession>
<gene>
    <name evidence="4" type="ORF">HNQ44_000982</name>
</gene>
<dbReference type="CDD" id="cd04301">
    <property type="entry name" value="NAT_SF"/>
    <property type="match status" value="2"/>
</dbReference>
<dbReference type="Gene3D" id="3.40.630.30">
    <property type="match status" value="1"/>
</dbReference>
<dbReference type="Pfam" id="PF00583">
    <property type="entry name" value="Acetyltransf_1"/>
    <property type="match status" value="2"/>
</dbReference>
<dbReference type="AlphaFoldDB" id="A0A7W8FS04"/>
<dbReference type="PANTHER" id="PTHR43877">
    <property type="entry name" value="AMINOALKYLPHOSPHONATE N-ACETYLTRANSFERASE-RELATED-RELATED"/>
    <property type="match status" value="1"/>
</dbReference>
<dbReference type="Proteomes" id="UP000525923">
    <property type="component" value="Unassembled WGS sequence"/>
</dbReference>
<dbReference type="InterPro" id="IPR050832">
    <property type="entry name" value="Bact_Acetyltransf"/>
</dbReference>
<sequence length="283" mass="31363">MNISLSIESFPLDGKTVQDASDFLALFQTDYSQVLHRPLWQNPEARGFAVLAYTDDGKLAGFASSADIVGLHHYEWSVLVHTDYRRMSLGTALAEGIEHGHSQRQAESVLAASIETPEAAQFLESLSYRLDFKEILMAAEPMEEMALPKDLEVRSYNGEREELDALLEAAFDEGILSVISHNIESPDRNVWVMARDGKMVAAATLLEEGADLWVTAFAVDPKQQGKGYGKAFLLWCRHHAFAVGKRQVLLDVETENDALKVYGKSGFHAVDTVAYWKKAAEAA</sequence>
<feature type="domain" description="N-acetyltransferase" evidence="3">
    <location>
        <begin position="151"/>
        <end position="283"/>
    </location>
</feature>
<comment type="caution">
    <text evidence="4">The sequence shown here is derived from an EMBL/GenBank/DDBJ whole genome shotgun (WGS) entry which is preliminary data.</text>
</comment>
<evidence type="ECO:0000313" key="4">
    <source>
        <dbReference type="EMBL" id="MBB5179558.1"/>
    </source>
</evidence>
<evidence type="ECO:0000256" key="1">
    <source>
        <dbReference type="ARBA" id="ARBA00022679"/>
    </source>
</evidence>
<evidence type="ECO:0000259" key="3">
    <source>
        <dbReference type="PROSITE" id="PS51186"/>
    </source>
</evidence>
<organism evidence="4 5">
    <name type="scientific">Planococcus koreensis</name>
    <dbReference type="NCBI Taxonomy" id="112331"/>
    <lineage>
        <taxon>Bacteria</taxon>
        <taxon>Bacillati</taxon>
        <taxon>Bacillota</taxon>
        <taxon>Bacilli</taxon>
        <taxon>Bacillales</taxon>
        <taxon>Caryophanaceae</taxon>
        <taxon>Planococcus</taxon>
    </lineage>
</organism>
<evidence type="ECO:0000256" key="2">
    <source>
        <dbReference type="ARBA" id="ARBA00023315"/>
    </source>
</evidence>
<dbReference type="PROSITE" id="PS51186">
    <property type="entry name" value="GNAT"/>
    <property type="match status" value="2"/>
</dbReference>
<dbReference type="OrthoDB" id="7163760at2"/>
<feature type="domain" description="N-acetyltransferase" evidence="3">
    <location>
        <begin position="10"/>
        <end position="150"/>
    </location>
</feature>
<proteinExistence type="predicted"/>
<dbReference type="EMBL" id="JACHHE010000002">
    <property type="protein sequence ID" value="MBB5179558.1"/>
    <property type="molecule type" value="Genomic_DNA"/>
</dbReference>
<keyword evidence="5" id="KW-1185">Reference proteome</keyword>
<dbReference type="RefSeq" id="WP_135500140.1">
    <property type="nucleotide sequence ID" value="NZ_JACHHE010000002.1"/>
</dbReference>
<dbReference type="SUPFAM" id="SSF55729">
    <property type="entry name" value="Acyl-CoA N-acyltransferases (Nat)"/>
    <property type="match status" value="1"/>
</dbReference>
<dbReference type="GO" id="GO:0016747">
    <property type="term" value="F:acyltransferase activity, transferring groups other than amino-acyl groups"/>
    <property type="evidence" value="ECO:0007669"/>
    <property type="project" value="InterPro"/>
</dbReference>
<keyword evidence="1 4" id="KW-0808">Transferase</keyword>
<protein>
    <submittedName>
        <fullName evidence="4">GNAT superfamily N-acetyltransferase</fullName>
    </submittedName>
</protein>
<reference evidence="4 5" key="1">
    <citation type="submission" date="2020-08" db="EMBL/GenBank/DDBJ databases">
        <title>Genomic Encyclopedia of Type Strains, Phase IV (KMG-IV): sequencing the most valuable type-strain genomes for metagenomic binning, comparative biology and taxonomic classification.</title>
        <authorList>
            <person name="Goeker M."/>
        </authorList>
    </citation>
    <scope>NUCLEOTIDE SEQUENCE [LARGE SCALE GENOMIC DNA]</scope>
    <source>
        <strain evidence="4 5">DSM 15895</strain>
    </source>
</reference>
<name>A0A7W8FS04_9BACL</name>
<keyword evidence="2" id="KW-0012">Acyltransferase</keyword>
<dbReference type="InterPro" id="IPR000182">
    <property type="entry name" value="GNAT_dom"/>
</dbReference>
<evidence type="ECO:0000313" key="5">
    <source>
        <dbReference type="Proteomes" id="UP000525923"/>
    </source>
</evidence>